<evidence type="ECO:0000313" key="1">
    <source>
        <dbReference type="EMBL" id="STJ12295.1"/>
    </source>
</evidence>
<dbReference type="EMBL" id="UGCU01000001">
    <property type="protein sequence ID" value="STJ12295.1"/>
    <property type="molecule type" value="Genomic_DNA"/>
</dbReference>
<sequence>MQNYNLLHILFLNDKIWNKASQIEETKKQSVKQ</sequence>
<proteinExistence type="predicted"/>
<protein>
    <submittedName>
        <fullName evidence="1">Uncharacterized protein</fullName>
    </submittedName>
</protein>
<name>A0A376VLV4_ECOLX</name>
<gene>
    <name evidence="1" type="ORF">NCTC9077_04038</name>
</gene>
<accession>A0A376VLV4</accession>
<dbReference type="AlphaFoldDB" id="A0A376VLV4"/>
<organism evidence="1 2">
    <name type="scientific">Escherichia coli</name>
    <dbReference type="NCBI Taxonomy" id="562"/>
    <lineage>
        <taxon>Bacteria</taxon>
        <taxon>Pseudomonadati</taxon>
        <taxon>Pseudomonadota</taxon>
        <taxon>Gammaproteobacteria</taxon>
        <taxon>Enterobacterales</taxon>
        <taxon>Enterobacteriaceae</taxon>
        <taxon>Escherichia</taxon>
    </lineage>
</organism>
<dbReference type="Proteomes" id="UP000254495">
    <property type="component" value="Unassembled WGS sequence"/>
</dbReference>
<evidence type="ECO:0000313" key="2">
    <source>
        <dbReference type="Proteomes" id="UP000254495"/>
    </source>
</evidence>
<reference evidence="1 2" key="1">
    <citation type="submission" date="2018-06" db="EMBL/GenBank/DDBJ databases">
        <authorList>
            <consortium name="Pathogen Informatics"/>
            <person name="Doyle S."/>
        </authorList>
    </citation>
    <scope>NUCLEOTIDE SEQUENCE [LARGE SCALE GENOMIC DNA]</scope>
    <source>
        <strain evidence="1 2">NCTC9077</strain>
    </source>
</reference>